<sequence>MTLIKMNELHRAWDRIREVGGSIHSYSGHNFTASADGWTGFANHANLLCGPEPDNVQSLVDQIVQIAADAEDIRRLNEPMLSVTVCSKPRITIKAGCRVLVKWSAYDKSETGCKKH</sequence>
<dbReference type="Proteomes" id="UP001206067">
    <property type="component" value="Unassembled WGS sequence"/>
</dbReference>
<evidence type="ECO:0000313" key="2">
    <source>
        <dbReference type="Proteomes" id="UP001206067"/>
    </source>
</evidence>
<accession>A0ABT1XRG1</accession>
<organism evidence="1 2">
    <name type="scientific">Parerythrobacter lacustris</name>
    <dbReference type="NCBI Taxonomy" id="2969984"/>
    <lineage>
        <taxon>Bacteria</taxon>
        <taxon>Pseudomonadati</taxon>
        <taxon>Pseudomonadota</taxon>
        <taxon>Alphaproteobacteria</taxon>
        <taxon>Sphingomonadales</taxon>
        <taxon>Erythrobacteraceae</taxon>
        <taxon>Parerythrobacter</taxon>
    </lineage>
</organism>
<comment type="caution">
    <text evidence="1">The sequence shown here is derived from an EMBL/GenBank/DDBJ whole genome shotgun (WGS) entry which is preliminary data.</text>
</comment>
<name>A0ABT1XRG1_9SPHN</name>
<evidence type="ECO:0000313" key="1">
    <source>
        <dbReference type="EMBL" id="MCR2834250.1"/>
    </source>
</evidence>
<protein>
    <submittedName>
        <fullName evidence="1">Uncharacterized protein</fullName>
    </submittedName>
</protein>
<reference evidence="1 2" key="1">
    <citation type="submission" date="2022-08" db="EMBL/GenBank/DDBJ databases">
        <title>Polyphasic taxonomy analysis of Qipengyuania sp.RS5-5.</title>
        <authorList>
            <person name="Xamxidin M."/>
            <person name="Wu M."/>
        </authorList>
    </citation>
    <scope>NUCLEOTIDE SEQUENCE [LARGE SCALE GENOMIC DNA]</scope>
    <source>
        <strain evidence="1 2">RS5-5</strain>
    </source>
</reference>
<dbReference type="RefSeq" id="WP_257596053.1">
    <property type="nucleotide sequence ID" value="NZ_JANKHH010000005.1"/>
</dbReference>
<gene>
    <name evidence="1" type="ORF">NSO95_09865</name>
</gene>
<dbReference type="EMBL" id="JANKHH010000005">
    <property type="protein sequence ID" value="MCR2834250.1"/>
    <property type="molecule type" value="Genomic_DNA"/>
</dbReference>
<proteinExistence type="predicted"/>
<keyword evidence="2" id="KW-1185">Reference proteome</keyword>